<dbReference type="EnsemblMetazoa" id="GAUT028675-RA">
    <property type="protein sequence ID" value="GAUT028675-PA"/>
    <property type="gene ID" value="GAUT028675"/>
</dbReference>
<dbReference type="AlphaFoldDB" id="A0A1A9V7U4"/>
<evidence type="ECO:0000313" key="3">
    <source>
        <dbReference type="Proteomes" id="UP000078200"/>
    </source>
</evidence>
<proteinExistence type="predicted"/>
<feature type="chain" id="PRO_5008399115" evidence="1">
    <location>
        <begin position="22"/>
        <end position="242"/>
    </location>
</feature>
<feature type="signal peptide" evidence="1">
    <location>
        <begin position="1"/>
        <end position="21"/>
    </location>
</feature>
<sequence length="242" mass="26491">MKLTALYTLVSFCLMANVSKAVVFGVADYGNENSTQFFTNPIDPLQNEVDSGAELQGKFIVGDAAAVAVDALSAAKQSMDALKDALEGEKFFKAGDKVVTNTVVTLKGLKSGLDDLTKSLEKQIKKKKKNKNFNRRKKLKKTTPVPTNDFQDDNLLRGLEAAKAASSTKLIRQARAVVGEKLIERLDDAREVTGDNLTQRLQDARDQALDGQLSFADVNKIRNDLNSSLRFGVDGPPELHLY</sequence>
<dbReference type="VEuPathDB" id="VectorBase:GAUT028675"/>
<reference evidence="2" key="1">
    <citation type="submission" date="2020-05" db="UniProtKB">
        <authorList>
            <consortium name="EnsemblMetazoa"/>
        </authorList>
    </citation>
    <scope>IDENTIFICATION</scope>
    <source>
        <strain evidence="2">TTRI</strain>
    </source>
</reference>
<keyword evidence="1" id="KW-0732">Signal</keyword>
<evidence type="ECO:0000313" key="2">
    <source>
        <dbReference type="EnsemblMetazoa" id="GAUT028675-PA"/>
    </source>
</evidence>
<keyword evidence="3" id="KW-1185">Reference proteome</keyword>
<dbReference type="Proteomes" id="UP000078200">
    <property type="component" value="Unassembled WGS sequence"/>
</dbReference>
<evidence type="ECO:0000256" key="1">
    <source>
        <dbReference type="SAM" id="SignalP"/>
    </source>
</evidence>
<name>A0A1A9V7U4_GLOAU</name>
<accession>A0A1A9V7U4</accession>
<organism evidence="2 3">
    <name type="scientific">Glossina austeni</name>
    <name type="common">Savannah tsetse fly</name>
    <dbReference type="NCBI Taxonomy" id="7395"/>
    <lineage>
        <taxon>Eukaryota</taxon>
        <taxon>Metazoa</taxon>
        <taxon>Ecdysozoa</taxon>
        <taxon>Arthropoda</taxon>
        <taxon>Hexapoda</taxon>
        <taxon>Insecta</taxon>
        <taxon>Pterygota</taxon>
        <taxon>Neoptera</taxon>
        <taxon>Endopterygota</taxon>
        <taxon>Diptera</taxon>
        <taxon>Brachycera</taxon>
        <taxon>Muscomorpha</taxon>
        <taxon>Hippoboscoidea</taxon>
        <taxon>Glossinidae</taxon>
        <taxon>Glossina</taxon>
    </lineage>
</organism>
<protein>
    <submittedName>
        <fullName evidence="2">Uncharacterized protein</fullName>
    </submittedName>
</protein>